<feature type="transmembrane region" description="Helical" evidence="1">
    <location>
        <begin position="72"/>
        <end position="91"/>
    </location>
</feature>
<keyword evidence="3" id="KW-1185">Reference proteome</keyword>
<reference evidence="2" key="1">
    <citation type="submission" date="2022-02" db="EMBL/GenBank/DDBJ databases">
        <title>Coral-associated bacteria.</title>
        <authorList>
            <person name="Tang K."/>
            <person name="Wang X."/>
        </authorList>
    </citation>
    <scope>NUCLEOTIDE SEQUENCE</scope>
    <source>
        <strain evidence="2">SCSIO 43006</strain>
    </source>
</reference>
<feature type="transmembrane region" description="Helical" evidence="1">
    <location>
        <begin position="159"/>
        <end position="178"/>
    </location>
</feature>
<organism evidence="2 3">
    <name type="scientific">Microbulbifer variabilis</name>
    <dbReference type="NCBI Taxonomy" id="266805"/>
    <lineage>
        <taxon>Bacteria</taxon>
        <taxon>Pseudomonadati</taxon>
        <taxon>Pseudomonadota</taxon>
        <taxon>Gammaproteobacteria</taxon>
        <taxon>Cellvibrionales</taxon>
        <taxon>Microbulbiferaceae</taxon>
        <taxon>Microbulbifer</taxon>
    </lineage>
</organism>
<evidence type="ECO:0000313" key="2">
    <source>
        <dbReference type="EMBL" id="USD21347.1"/>
    </source>
</evidence>
<protein>
    <submittedName>
        <fullName evidence="2">Uncharacterized protein</fullName>
    </submittedName>
</protein>
<dbReference type="RefSeq" id="WP_252083745.1">
    <property type="nucleotide sequence ID" value="NZ_CP092418.1"/>
</dbReference>
<feature type="transmembrane region" description="Helical" evidence="1">
    <location>
        <begin position="124"/>
        <end position="144"/>
    </location>
</feature>
<name>A0ABY4VFV8_9GAMM</name>
<sequence length="197" mass="23325">MNKASSEEQWSELETLWKQQQVSTKVPTAILKWVRRQERRMRFVIVSEVITWIVLALFIVKTVLERNLADVSIRLFFVFSIFALGIGFSIVNRRGLWGPLEETAKAYIDLALLRLRRKRREINFCWFYLLIQLVIFAVWHFISIEIDPNAPFIKDPKKALLVTLGVTAFLSLYSYYVYWRTGREKASLEDLQKKYLN</sequence>
<accession>A0ABY4VFV8</accession>
<proteinExistence type="predicted"/>
<dbReference type="Proteomes" id="UP001055658">
    <property type="component" value="Chromosome"/>
</dbReference>
<dbReference type="EMBL" id="CP092418">
    <property type="protein sequence ID" value="USD21347.1"/>
    <property type="molecule type" value="Genomic_DNA"/>
</dbReference>
<keyword evidence="1" id="KW-1133">Transmembrane helix</keyword>
<evidence type="ECO:0000313" key="3">
    <source>
        <dbReference type="Proteomes" id="UP001055658"/>
    </source>
</evidence>
<evidence type="ECO:0000256" key="1">
    <source>
        <dbReference type="SAM" id="Phobius"/>
    </source>
</evidence>
<gene>
    <name evidence="2" type="ORF">MJO52_20190</name>
</gene>
<keyword evidence="1" id="KW-0472">Membrane</keyword>
<keyword evidence="1" id="KW-0812">Transmembrane</keyword>
<feature type="transmembrane region" description="Helical" evidence="1">
    <location>
        <begin position="41"/>
        <end position="60"/>
    </location>
</feature>